<dbReference type="SUPFAM" id="SSF57889">
    <property type="entry name" value="Cysteine-rich domain"/>
    <property type="match status" value="1"/>
</dbReference>
<dbReference type="CDD" id="cd09395">
    <property type="entry name" value="LIM2_Rga"/>
    <property type="match status" value="1"/>
</dbReference>
<keyword evidence="4" id="KW-0440">LIM domain</keyword>
<proteinExistence type="predicted"/>
<dbReference type="PROSITE" id="PS00478">
    <property type="entry name" value="LIM_DOMAIN_1"/>
    <property type="match status" value="2"/>
</dbReference>
<keyword evidence="5" id="KW-0175">Coiled coil</keyword>
<sequence length="1257" mass="137767">MLTAAPKDVPLREHSHLDFRQQQNQNQQESLPLEDRLCPGCKKSAVNEQGGLVVAFGQSFFHVDCFKCAKCRNQVTADTNLLLLSDGSPICSNCSYSCNICRQPILDEAIMTGDDSYHAHCFKCKVCSNRIDELVFAKTSQGIYCMNCHNERMIKIRKHAQKKAERAANGGSSGSSRSKEGDSRNHHRDARPTLSKPSTGSSSQRRDDSRPLEVQRSPSRPSFDSQTRPSDFHSSQSGLSNTGASPPVAITPPLDSNPGYQHPQKSSTLPIPSGTGAPEPKRRGSDALRPSNLSSNGTNLTAENGLSVTSRRDKRRSINPGLSLPILQDLVAPHHPHTNGSSHQHDPRVSPTSPFLTTSENLPSSGATSRSRSNSAASGHEINLKSNDDTVIQSSPPTMTIDIGRTGEPSVLNHSRFSNTSMNSGTLSPIDAIGFNFSKRSSNSSNFDRQRSGTTSRASSPAHHADVPEGIESGPDTDSEHDTDRTFGPRRILTPPVPPPKDASKRVQRTSSTSSNFPDPDASDLSPGADVLEESTAIEQTSHTTYIAPALPPIRFSMNNADFSELLSSVGGLAHLKSLDSLAKMSQTPESALPSTPPPSAASWADLEAQTPRNPSKISEPLSNPIMTLTPSDETEVPTLNVDSSADTNKTQTLRSTESAAVISRLREAVQFSKDRGARQLQVDINFVDHVIELLESRDTAFGQLKTKVDGMNRESKRYIAGLTVAQAEYDQELKARRDAEAEVTRLRVLLSGQAVRLAALSGDNRKQELRQQMSKDLNDNLSGLEHDLSRLKVERDVTLAEVEELSAKKSNANAPEAAPANLSRSLTKRLENIRVQYQRELVPLTDQKGALQREIAELKSVRDMFLEETTVLNARNEELAQLSAVYARRLENSTDPLAKPLPEPISRVSSDTTRNYQGSLVVPSLSASTSSSSTAYEDPSEHRQLRAPLSQPELHTPAKNKFKWPGSKTKDSPAHPDSYKKPLPPLEHNFQQLSILRFARCDHCGDKMWGSQLRCTACSASIHVRCIAHVTSACSQGHASSRDESEALPPSMFGRDLTEQVRADSRDYEREVPVIVEKCIQAVEVRALDYEGIYRKTGGSSQSKAITQLFERGDYDSFDLADGDRFTDICSITSVLKTYFRSLPVPLLTFDMHDQFVAAATIRDPALKQSSLSDLVNQLPREHYYTLKMLMIHLHHVCAGADVNLMTARNLGVVFGPTLLRSRDPGAEFSDMAGKALFVEWLVENAPTVFSVQNQM</sequence>
<feature type="domain" description="Phorbol-ester/DAG-type" evidence="8">
    <location>
        <begin position="988"/>
        <end position="1035"/>
    </location>
</feature>
<dbReference type="InterPro" id="IPR008936">
    <property type="entry name" value="Rho_GTPase_activation_prot"/>
</dbReference>
<dbReference type="Proteomes" id="UP000807306">
    <property type="component" value="Unassembled WGS sequence"/>
</dbReference>
<feature type="compositionally biased region" description="Polar residues" evidence="6">
    <location>
        <begin position="350"/>
        <end position="363"/>
    </location>
</feature>
<feature type="compositionally biased region" description="Polar residues" evidence="6">
    <location>
        <begin position="641"/>
        <end position="652"/>
    </location>
</feature>
<feature type="coiled-coil region" evidence="5">
    <location>
        <begin position="775"/>
        <end position="809"/>
    </location>
</feature>
<feature type="domain" description="LIM zinc-binding" evidence="7">
    <location>
        <begin position="96"/>
        <end position="155"/>
    </location>
</feature>
<feature type="region of interest" description="Disordered" evidence="6">
    <location>
        <begin position="922"/>
        <end position="981"/>
    </location>
</feature>
<dbReference type="CDD" id="cd09394">
    <property type="entry name" value="LIM1_Rga"/>
    <property type="match status" value="1"/>
</dbReference>
<dbReference type="SMART" id="SM00109">
    <property type="entry name" value="C1"/>
    <property type="match status" value="1"/>
</dbReference>
<organism evidence="10 11">
    <name type="scientific">Crepidotus variabilis</name>
    <dbReference type="NCBI Taxonomy" id="179855"/>
    <lineage>
        <taxon>Eukaryota</taxon>
        <taxon>Fungi</taxon>
        <taxon>Dikarya</taxon>
        <taxon>Basidiomycota</taxon>
        <taxon>Agaricomycotina</taxon>
        <taxon>Agaricomycetes</taxon>
        <taxon>Agaricomycetidae</taxon>
        <taxon>Agaricales</taxon>
        <taxon>Agaricineae</taxon>
        <taxon>Crepidotaceae</taxon>
        <taxon>Crepidotus</taxon>
    </lineage>
</organism>
<feature type="region of interest" description="Disordered" evidence="6">
    <location>
        <begin position="585"/>
        <end position="652"/>
    </location>
</feature>
<dbReference type="CDD" id="cd00159">
    <property type="entry name" value="RhoGAP"/>
    <property type="match status" value="1"/>
</dbReference>
<feature type="compositionally biased region" description="Polar residues" evidence="6">
    <location>
        <begin position="291"/>
        <end position="309"/>
    </location>
</feature>
<dbReference type="Pfam" id="PF00620">
    <property type="entry name" value="RhoGAP"/>
    <property type="match status" value="1"/>
</dbReference>
<dbReference type="Pfam" id="PF00130">
    <property type="entry name" value="C1_1"/>
    <property type="match status" value="1"/>
</dbReference>
<evidence type="ECO:0000256" key="1">
    <source>
        <dbReference type="ARBA" id="ARBA00022468"/>
    </source>
</evidence>
<dbReference type="SMART" id="SM00132">
    <property type="entry name" value="LIM"/>
    <property type="match status" value="2"/>
</dbReference>
<evidence type="ECO:0008006" key="12">
    <source>
        <dbReference type="Google" id="ProtNLM"/>
    </source>
</evidence>
<dbReference type="OrthoDB" id="79452at2759"/>
<keyword evidence="11" id="KW-1185">Reference proteome</keyword>
<evidence type="ECO:0000256" key="6">
    <source>
        <dbReference type="SAM" id="MobiDB-lite"/>
    </source>
</evidence>
<feature type="compositionally biased region" description="Polar residues" evidence="6">
    <location>
        <begin position="216"/>
        <end position="244"/>
    </location>
</feature>
<dbReference type="InterPro" id="IPR002219">
    <property type="entry name" value="PKC_DAG/PE"/>
</dbReference>
<dbReference type="SUPFAM" id="SSF48350">
    <property type="entry name" value="GTPase activation domain, GAP"/>
    <property type="match status" value="1"/>
</dbReference>
<name>A0A9P6EMI4_9AGAR</name>
<dbReference type="PROSITE" id="PS50238">
    <property type="entry name" value="RHOGAP"/>
    <property type="match status" value="1"/>
</dbReference>
<dbReference type="GO" id="GO:0007165">
    <property type="term" value="P:signal transduction"/>
    <property type="evidence" value="ECO:0007669"/>
    <property type="project" value="InterPro"/>
</dbReference>
<evidence type="ECO:0000259" key="7">
    <source>
        <dbReference type="PROSITE" id="PS50023"/>
    </source>
</evidence>
<evidence type="ECO:0000256" key="3">
    <source>
        <dbReference type="ARBA" id="ARBA00022833"/>
    </source>
</evidence>
<feature type="compositionally biased region" description="Basic and acidic residues" evidence="6">
    <location>
        <begin position="204"/>
        <end position="213"/>
    </location>
</feature>
<dbReference type="InterPro" id="IPR051854">
    <property type="entry name" value="Rho-type_GAP"/>
</dbReference>
<keyword evidence="3 4" id="KW-0862">Zinc</keyword>
<dbReference type="GO" id="GO:0046872">
    <property type="term" value="F:metal ion binding"/>
    <property type="evidence" value="ECO:0007669"/>
    <property type="project" value="UniProtKB-KW"/>
</dbReference>
<comment type="caution">
    <text evidence="10">The sequence shown here is derived from an EMBL/GenBank/DDBJ whole genome shotgun (WGS) entry which is preliminary data.</text>
</comment>
<gene>
    <name evidence="10" type="ORF">CPB83DRAFT_848416</name>
</gene>
<evidence type="ECO:0000256" key="5">
    <source>
        <dbReference type="SAM" id="Coils"/>
    </source>
</evidence>
<feature type="compositionally biased region" description="Polar residues" evidence="6">
    <location>
        <begin position="389"/>
        <end position="398"/>
    </location>
</feature>
<dbReference type="PROSITE" id="PS50023">
    <property type="entry name" value="LIM_DOMAIN_2"/>
    <property type="match status" value="1"/>
</dbReference>
<dbReference type="PANTHER" id="PTHR46075:SF2">
    <property type="entry name" value="RHO GTPASE ACTIVATING PROTEIN AT 5A, ISOFORM A"/>
    <property type="match status" value="1"/>
</dbReference>
<dbReference type="PANTHER" id="PTHR46075">
    <property type="entry name" value="CHIMERIN FAMILY MEMBER"/>
    <property type="match status" value="1"/>
</dbReference>
<feature type="compositionally biased region" description="Low complexity" evidence="6">
    <location>
        <begin position="364"/>
        <end position="379"/>
    </location>
</feature>
<evidence type="ECO:0000313" key="10">
    <source>
        <dbReference type="EMBL" id="KAF9531583.1"/>
    </source>
</evidence>
<feature type="domain" description="Rho-GAP" evidence="9">
    <location>
        <begin position="1056"/>
        <end position="1251"/>
    </location>
</feature>
<evidence type="ECO:0000313" key="11">
    <source>
        <dbReference type="Proteomes" id="UP000807306"/>
    </source>
</evidence>
<feature type="region of interest" description="Disordered" evidence="6">
    <location>
        <begin position="1"/>
        <end position="30"/>
    </location>
</feature>
<dbReference type="Pfam" id="PF00412">
    <property type="entry name" value="LIM"/>
    <property type="match status" value="2"/>
</dbReference>
<feature type="compositionally biased region" description="Basic and acidic residues" evidence="6">
    <location>
        <begin position="9"/>
        <end position="19"/>
    </location>
</feature>
<accession>A0A9P6EMI4</accession>
<dbReference type="SMART" id="SM00324">
    <property type="entry name" value="RhoGAP"/>
    <property type="match status" value="1"/>
</dbReference>
<reference evidence="10" key="1">
    <citation type="submission" date="2020-11" db="EMBL/GenBank/DDBJ databases">
        <authorList>
            <consortium name="DOE Joint Genome Institute"/>
            <person name="Ahrendt S."/>
            <person name="Riley R."/>
            <person name="Andreopoulos W."/>
            <person name="Labutti K."/>
            <person name="Pangilinan J."/>
            <person name="Ruiz-Duenas F.J."/>
            <person name="Barrasa J.M."/>
            <person name="Sanchez-Garcia M."/>
            <person name="Camarero S."/>
            <person name="Miyauchi S."/>
            <person name="Serrano A."/>
            <person name="Linde D."/>
            <person name="Babiker R."/>
            <person name="Drula E."/>
            <person name="Ayuso-Fernandez I."/>
            <person name="Pacheco R."/>
            <person name="Padilla G."/>
            <person name="Ferreira P."/>
            <person name="Barriuso J."/>
            <person name="Kellner H."/>
            <person name="Castanera R."/>
            <person name="Alfaro M."/>
            <person name="Ramirez L."/>
            <person name="Pisabarro A.G."/>
            <person name="Kuo A."/>
            <person name="Tritt A."/>
            <person name="Lipzen A."/>
            <person name="He G."/>
            <person name="Yan M."/>
            <person name="Ng V."/>
            <person name="Cullen D."/>
            <person name="Martin F."/>
            <person name="Rosso M.-N."/>
            <person name="Henrissat B."/>
            <person name="Hibbett D."/>
            <person name="Martinez A.T."/>
            <person name="Grigoriev I.V."/>
        </authorList>
    </citation>
    <scope>NUCLEOTIDE SEQUENCE</scope>
    <source>
        <strain evidence="10">CBS 506.95</strain>
    </source>
</reference>
<dbReference type="GO" id="GO:0005096">
    <property type="term" value="F:GTPase activator activity"/>
    <property type="evidence" value="ECO:0007669"/>
    <property type="project" value="UniProtKB-KW"/>
</dbReference>
<dbReference type="InterPro" id="IPR001781">
    <property type="entry name" value="Znf_LIM"/>
</dbReference>
<evidence type="ECO:0000259" key="9">
    <source>
        <dbReference type="PROSITE" id="PS50238"/>
    </source>
</evidence>
<evidence type="ECO:0000256" key="4">
    <source>
        <dbReference type="PROSITE-ProRule" id="PRU00125"/>
    </source>
</evidence>
<feature type="compositionally biased region" description="Polar residues" evidence="6">
    <location>
        <begin position="611"/>
        <end position="632"/>
    </location>
</feature>
<dbReference type="FunFam" id="1.10.555.10:FF:000043">
    <property type="entry name" value="Rho GTPase activator Rga"/>
    <property type="match status" value="1"/>
</dbReference>
<evidence type="ECO:0000256" key="2">
    <source>
        <dbReference type="ARBA" id="ARBA00022723"/>
    </source>
</evidence>
<dbReference type="InterPro" id="IPR046349">
    <property type="entry name" value="C1-like_sf"/>
</dbReference>
<feature type="region of interest" description="Disordered" evidence="6">
    <location>
        <begin position="159"/>
        <end position="319"/>
    </location>
</feature>
<dbReference type="AlphaFoldDB" id="A0A9P6EMI4"/>
<dbReference type="EMBL" id="MU157834">
    <property type="protein sequence ID" value="KAF9531583.1"/>
    <property type="molecule type" value="Genomic_DNA"/>
</dbReference>
<protein>
    <recommendedName>
        <fullName evidence="12">RhoGAP-domain-containing protein</fullName>
    </recommendedName>
</protein>
<dbReference type="PROSITE" id="PS50081">
    <property type="entry name" value="ZF_DAG_PE_2"/>
    <property type="match status" value="1"/>
</dbReference>
<dbReference type="Gene3D" id="3.30.60.20">
    <property type="match status" value="1"/>
</dbReference>
<dbReference type="Gene3D" id="2.10.110.10">
    <property type="entry name" value="Cysteine Rich Protein"/>
    <property type="match status" value="2"/>
</dbReference>
<feature type="compositionally biased region" description="Low complexity" evidence="6">
    <location>
        <begin position="922"/>
        <end position="936"/>
    </location>
</feature>
<feature type="region of interest" description="Disordered" evidence="6">
    <location>
        <begin position="332"/>
        <end position="407"/>
    </location>
</feature>
<keyword evidence="2 4" id="KW-0479">Metal-binding</keyword>
<evidence type="ECO:0000259" key="8">
    <source>
        <dbReference type="PROSITE" id="PS50081"/>
    </source>
</evidence>
<keyword evidence="1" id="KW-0343">GTPase activation</keyword>
<feature type="region of interest" description="Disordered" evidence="6">
    <location>
        <begin position="439"/>
        <end position="528"/>
    </location>
</feature>
<dbReference type="InterPro" id="IPR000198">
    <property type="entry name" value="RhoGAP_dom"/>
</dbReference>
<feature type="compositionally biased region" description="Basic and acidic residues" evidence="6">
    <location>
        <begin position="969"/>
        <end position="981"/>
    </location>
</feature>
<dbReference type="PROSITE" id="PS00479">
    <property type="entry name" value="ZF_DAG_PE_1"/>
    <property type="match status" value="1"/>
</dbReference>
<dbReference type="Gene3D" id="1.10.555.10">
    <property type="entry name" value="Rho GTPase activation protein"/>
    <property type="match status" value="1"/>
</dbReference>
<feature type="compositionally biased region" description="Basic and acidic residues" evidence="6">
    <location>
        <begin position="478"/>
        <end position="487"/>
    </location>
</feature>